<gene>
    <name evidence="2" type="ORF">Salat_2902400</name>
</gene>
<evidence type="ECO:0000313" key="3">
    <source>
        <dbReference type="Proteomes" id="UP001293254"/>
    </source>
</evidence>
<feature type="non-terminal residue" evidence="2">
    <location>
        <position position="150"/>
    </location>
</feature>
<reference evidence="2" key="1">
    <citation type="submission" date="2020-06" db="EMBL/GenBank/DDBJ databases">
        <authorList>
            <person name="Li T."/>
            <person name="Hu X."/>
            <person name="Zhang T."/>
            <person name="Song X."/>
            <person name="Zhang H."/>
            <person name="Dai N."/>
            <person name="Sheng W."/>
            <person name="Hou X."/>
            <person name="Wei L."/>
        </authorList>
    </citation>
    <scope>NUCLEOTIDE SEQUENCE</scope>
    <source>
        <strain evidence="2">3651</strain>
        <tissue evidence="2">Leaf</tissue>
    </source>
</reference>
<accession>A0AAE1XIT7</accession>
<keyword evidence="3" id="KW-1185">Reference proteome</keyword>
<evidence type="ECO:0000313" key="2">
    <source>
        <dbReference type="EMBL" id="KAK4412553.1"/>
    </source>
</evidence>
<dbReference type="AlphaFoldDB" id="A0AAE1XIT7"/>
<name>A0AAE1XIT7_9LAMI</name>
<proteinExistence type="predicted"/>
<dbReference type="EMBL" id="JACGWO010000013">
    <property type="protein sequence ID" value="KAK4412553.1"/>
    <property type="molecule type" value="Genomic_DNA"/>
</dbReference>
<dbReference type="Proteomes" id="UP001293254">
    <property type="component" value="Unassembled WGS sequence"/>
</dbReference>
<reference evidence="2" key="2">
    <citation type="journal article" date="2024" name="Plant">
        <title>Genomic evolution and insights into agronomic trait innovations of Sesamum species.</title>
        <authorList>
            <person name="Miao H."/>
            <person name="Wang L."/>
            <person name="Qu L."/>
            <person name="Liu H."/>
            <person name="Sun Y."/>
            <person name="Le M."/>
            <person name="Wang Q."/>
            <person name="Wei S."/>
            <person name="Zheng Y."/>
            <person name="Lin W."/>
            <person name="Duan Y."/>
            <person name="Cao H."/>
            <person name="Xiong S."/>
            <person name="Wang X."/>
            <person name="Wei L."/>
            <person name="Li C."/>
            <person name="Ma Q."/>
            <person name="Ju M."/>
            <person name="Zhao R."/>
            <person name="Li G."/>
            <person name="Mu C."/>
            <person name="Tian Q."/>
            <person name="Mei H."/>
            <person name="Zhang T."/>
            <person name="Gao T."/>
            <person name="Zhang H."/>
        </authorList>
    </citation>
    <scope>NUCLEOTIDE SEQUENCE</scope>
    <source>
        <strain evidence="2">3651</strain>
    </source>
</reference>
<sequence>MEGGKLGEVTGLWKEMGENGVGLIKINIRRGSAHIVNPRQDLPSNPKESKSLDAHDNNPDLSQHLSHEPRTRRHSTHTTTRSGSAGAKWDRPNLNKAHRGKPLAEGRYNKFGLCTYYLSGGKAWELKWWGQRSVVVGGTVGVARKKSYVA</sequence>
<evidence type="ECO:0000256" key="1">
    <source>
        <dbReference type="SAM" id="MobiDB-lite"/>
    </source>
</evidence>
<feature type="region of interest" description="Disordered" evidence="1">
    <location>
        <begin position="35"/>
        <end position="101"/>
    </location>
</feature>
<organism evidence="2 3">
    <name type="scientific">Sesamum alatum</name>
    <dbReference type="NCBI Taxonomy" id="300844"/>
    <lineage>
        <taxon>Eukaryota</taxon>
        <taxon>Viridiplantae</taxon>
        <taxon>Streptophyta</taxon>
        <taxon>Embryophyta</taxon>
        <taxon>Tracheophyta</taxon>
        <taxon>Spermatophyta</taxon>
        <taxon>Magnoliopsida</taxon>
        <taxon>eudicotyledons</taxon>
        <taxon>Gunneridae</taxon>
        <taxon>Pentapetalae</taxon>
        <taxon>asterids</taxon>
        <taxon>lamiids</taxon>
        <taxon>Lamiales</taxon>
        <taxon>Pedaliaceae</taxon>
        <taxon>Sesamum</taxon>
    </lineage>
</organism>
<feature type="compositionally biased region" description="Basic and acidic residues" evidence="1">
    <location>
        <begin position="47"/>
        <end position="58"/>
    </location>
</feature>
<comment type="caution">
    <text evidence="2">The sequence shown here is derived from an EMBL/GenBank/DDBJ whole genome shotgun (WGS) entry which is preliminary data.</text>
</comment>
<protein>
    <submittedName>
        <fullName evidence="2">Uncharacterized protein</fullName>
    </submittedName>
</protein>